<dbReference type="Proteomes" id="UP000603602">
    <property type="component" value="Unassembled WGS sequence"/>
</dbReference>
<protein>
    <submittedName>
        <fullName evidence="3">Uroporphyrinogen-III C-methyltransferase</fullName>
    </submittedName>
</protein>
<evidence type="ECO:0000313" key="3">
    <source>
        <dbReference type="EMBL" id="MBD8501483.1"/>
    </source>
</evidence>
<keyword evidence="4" id="KW-1185">Reference proteome</keyword>
<dbReference type="InterPro" id="IPR007470">
    <property type="entry name" value="HemX"/>
</dbReference>
<proteinExistence type="predicted"/>
<feature type="compositionally biased region" description="Low complexity" evidence="1">
    <location>
        <begin position="390"/>
        <end position="408"/>
    </location>
</feature>
<feature type="region of interest" description="Disordered" evidence="1">
    <location>
        <begin position="1"/>
        <end position="47"/>
    </location>
</feature>
<dbReference type="Pfam" id="PF04375">
    <property type="entry name" value="HemX"/>
    <property type="match status" value="1"/>
</dbReference>
<evidence type="ECO:0000313" key="4">
    <source>
        <dbReference type="Proteomes" id="UP000603602"/>
    </source>
</evidence>
<feature type="region of interest" description="Disordered" evidence="1">
    <location>
        <begin position="385"/>
        <end position="408"/>
    </location>
</feature>
<feature type="compositionally biased region" description="Low complexity" evidence="1">
    <location>
        <begin position="24"/>
        <end position="38"/>
    </location>
</feature>
<feature type="transmembrane region" description="Helical" evidence="2">
    <location>
        <begin position="51"/>
        <end position="73"/>
    </location>
</feature>
<evidence type="ECO:0000256" key="2">
    <source>
        <dbReference type="SAM" id="Phobius"/>
    </source>
</evidence>
<comment type="caution">
    <text evidence="3">The sequence shown here is derived from an EMBL/GenBank/DDBJ whole genome shotgun (WGS) entry which is preliminary data.</text>
</comment>
<keyword evidence="2" id="KW-1133">Transmembrane helix</keyword>
<accession>A0ABR9B524</accession>
<dbReference type="PANTHER" id="PTHR38043:SF1">
    <property type="entry name" value="PROTEIN HEMX"/>
    <property type="match status" value="1"/>
</dbReference>
<organism evidence="3 4">
    <name type="scientific">Thauera sedimentorum</name>
    <dbReference type="NCBI Taxonomy" id="2767595"/>
    <lineage>
        <taxon>Bacteria</taxon>
        <taxon>Pseudomonadati</taxon>
        <taxon>Pseudomonadota</taxon>
        <taxon>Betaproteobacteria</taxon>
        <taxon>Rhodocyclales</taxon>
        <taxon>Zoogloeaceae</taxon>
        <taxon>Thauera</taxon>
    </lineage>
</organism>
<dbReference type="RefSeq" id="WP_187716336.1">
    <property type="nucleotide sequence ID" value="NZ_JACTAH010000001.1"/>
</dbReference>
<evidence type="ECO:0000256" key="1">
    <source>
        <dbReference type="SAM" id="MobiDB-lite"/>
    </source>
</evidence>
<gene>
    <name evidence="3" type="ORF">IFO67_01150</name>
</gene>
<keyword evidence="2" id="KW-0812">Transmembrane</keyword>
<sequence length="408" mass="42792">MKEEIPALTLPPASEDAGGKTADPAPASAAASETGGETPNRSAPPVRSGSAGIALLLAAIAAAGAAVVGWQAWQTRGQVADLRDELARRLSGADAVATEARALTRQQQEAIATLQGKLGALESKVAATEGQASALEALYQEFSRSREDRVMAEVEQAVTIAGQQLMLAGNVEAALIALQGAESRLAAQDRGQLAPLRRAIVRDIEQLRTMPQVDVQGIALRLEVMLEGVDALPLAYAGELETPAQAEEAPAEPASQGSAALDFAAGLARDVWNELKTLVRVERLDQAEPVLLAPAQSTFLRENVKIRLLTARLALLARDGRNFEADLSQARGWVERFFDARDERVQTMLAELKKLEATPVVVDHGVTLDSVAALRLLQARPGNAAVDGTPAGDKQAGAGADGAAPGER</sequence>
<dbReference type="PANTHER" id="PTHR38043">
    <property type="entry name" value="PROTEIN HEMX"/>
    <property type="match status" value="1"/>
</dbReference>
<dbReference type="EMBL" id="JACYTO010000001">
    <property type="protein sequence ID" value="MBD8501483.1"/>
    <property type="molecule type" value="Genomic_DNA"/>
</dbReference>
<reference evidence="4" key="1">
    <citation type="submission" date="2023-07" db="EMBL/GenBank/DDBJ databases">
        <title>Thauera sp. CAU 1555 isolated from sand of Yaerae Beach.</title>
        <authorList>
            <person name="Kim W."/>
        </authorList>
    </citation>
    <scope>NUCLEOTIDE SEQUENCE [LARGE SCALE GENOMIC DNA]</scope>
    <source>
        <strain evidence="4">CAU 1555</strain>
    </source>
</reference>
<name>A0ABR9B524_9RHOO</name>
<keyword evidence="2" id="KW-0472">Membrane</keyword>